<dbReference type="Pfam" id="PF00580">
    <property type="entry name" value="UvrD-helicase"/>
    <property type="match status" value="1"/>
</dbReference>
<feature type="domain" description="UvrD-like helicase ATP-binding" evidence="7">
    <location>
        <begin position="211"/>
        <end position="605"/>
    </location>
</feature>
<evidence type="ECO:0000256" key="6">
    <source>
        <dbReference type="SAM" id="Coils"/>
    </source>
</evidence>
<dbReference type="SUPFAM" id="SSF52540">
    <property type="entry name" value="P-loop containing nucleoside triphosphate hydrolases"/>
    <property type="match status" value="1"/>
</dbReference>
<keyword evidence="6" id="KW-0175">Coiled coil</keyword>
<gene>
    <name evidence="8" type="ORF">N780_14575</name>
</gene>
<organism evidence="8 9">
    <name type="scientific">Pontibacillus chungwhensis BH030062</name>
    <dbReference type="NCBI Taxonomy" id="1385513"/>
    <lineage>
        <taxon>Bacteria</taxon>
        <taxon>Bacillati</taxon>
        <taxon>Bacillota</taxon>
        <taxon>Bacilli</taxon>
        <taxon>Bacillales</taxon>
        <taxon>Bacillaceae</taxon>
        <taxon>Pontibacillus</taxon>
    </lineage>
</organism>
<evidence type="ECO:0000256" key="1">
    <source>
        <dbReference type="ARBA" id="ARBA00022741"/>
    </source>
</evidence>
<dbReference type="InterPro" id="IPR027417">
    <property type="entry name" value="P-loop_NTPase"/>
</dbReference>
<evidence type="ECO:0000313" key="9">
    <source>
        <dbReference type="Proteomes" id="UP000030153"/>
    </source>
</evidence>
<reference evidence="8 9" key="1">
    <citation type="submission" date="2013-08" db="EMBL/GenBank/DDBJ databases">
        <title>Genome of Pontibacillus chungwhensis.</title>
        <authorList>
            <person name="Wang Q."/>
            <person name="Wang G."/>
        </authorList>
    </citation>
    <scope>NUCLEOTIDE SEQUENCE [LARGE SCALE GENOMIC DNA]</scope>
    <source>
        <strain evidence="8 9">BH030062</strain>
    </source>
</reference>
<sequence>MSPNNEWEREQERVDEVVQEIEQKIEDINDRAGDVKEEVIGLRETFWEDVTVNIDEPDDIMETYNSLRQQAELLGERERSHKHVYDQMKTLRRMEHSPYFGRVDFTEDNEQETDQVYIGISSLMDRNDENFLVYDWRAPISSLYYDYSPGPAEYETPEGTIEGNMDVKRQYIIRQGQIKGMFDTGITIGDELLQEVLGNRANTQMKSIVATIQKEQNQIIRYDRRPYLVVQGVAGSGKTSAALQRVAYLLYQYRTKITADQMMLFSPNPMFNSYVANVLPELGEENIEQTTFQEYMAYRLESRLNFEDAYDQLEYLLTAEQNDAYNTRLEGVQYKATLQFKTDVDQYAESLSEDGLVFKNIKFRGATIVSKENIHDYFYNLDSFISMPNRLEMVAEWLIKQVEAFEKKERSKEWVEEEIELLGKEELLKIHQKLQAGYRGNSETFDDAIQEKKILSKAIVKKYTKPIKRKINELKFLNMKAIYTSFFHSEIGLSEKAAKETRENIESGNLFYEDVTPFLYLEDLIKGTHVYTHIRYLFIDEAQDYSPFQFAFLKKLFPYSRMTVLGDYNQAIYAHTLHAPTLLSEELYEEERAEYMTLLRSYRSTRQIIEFTKGMIPGGEAIEPFNREGSLPSVIRTDNQEDQQDTLIKELYRLGEKKYDTIAIICKTAEETREAYELLASCDIPVRLMDKDTYTFTKGILVIPVYLAKGIEFDAVVLYNASDKNYQFQLDRKLFYTACTRAMHELILMAMDEPSRFIREIPSDYYTYK</sequence>
<dbReference type="GO" id="GO:0043138">
    <property type="term" value="F:3'-5' DNA helicase activity"/>
    <property type="evidence" value="ECO:0007669"/>
    <property type="project" value="TreeGrafter"/>
</dbReference>
<dbReference type="PANTHER" id="PTHR11070">
    <property type="entry name" value="UVRD / RECB / PCRA DNA HELICASE FAMILY MEMBER"/>
    <property type="match status" value="1"/>
</dbReference>
<keyword evidence="3 5" id="KW-0347">Helicase</keyword>
<evidence type="ECO:0000256" key="2">
    <source>
        <dbReference type="ARBA" id="ARBA00022801"/>
    </source>
</evidence>
<keyword evidence="9" id="KW-1185">Reference proteome</keyword>
<dbReference type="PROSITE" id="PS51198">
    <property type="entry name" value="UVRD_HELICASE_ATP_BIND"/>
    <property type="match status" value="1"/>
</dbReference>
<keyword evidence="1 5" id="KW-0547">Nucleotide-binding</keyword>
<evidence type="ECO:0000256" key="3">
    <source>
        <dbReference type="ARBA" id="ARBA00022806"/>
    </source>
</evidence>
<proteinExistence type="predicted"/>
<protein>
    <submittedName>
        <fullName evidence="8">Helicase</fullName>
    </submittedName>
</protein>
<dbReference type="OrthoDB" id="9787585at2"/>
<dbReference type="Pfam" id="PF13538">
    <property type="entry name" value="UvrD_C_2"/>
    <property type="match status" value="1"/>
</dbReference>
<evidence type="ECO:0000256" key="5">
    <source>
        <dbReference type="PROSITE-ProRule" id="PRU00560"/>
    </source>
</evidence>
<dbReference type="STRING" id="1385513.N780_14575"/>
<evidence type="ECO:0000313" key="8">
    <source>
        <dbReference type="EMBL" id="KGP92605.1"/>
    </source>
</evidence>
<dbReference type="NCBIfam" id="NF041464">
    <property type="entry name" value="HelD_BACSU"/>
    <property type="match status" value="1"/>
</dbReference>
<dbReference type="GO" id="GO:0005524">
    <property type="term" value="F:ATP binding"/>
    <property type="evidence" value="ECO:0007669"/>
    <property type="project" value="UniProtKB-UniRule"/>
</dbReference>
<dbReference type="GO" id="GO:0005829">
    <property type="term" value="C:cytosol"/>
    <property type="evidence" value="ECO:0007669"/>
    <property type="project" value="TreeGrafter"/>
</dbReference>
<name>A0A0A2VG47_9BACI</name>
<dbReference type="AlphaFoldDB" id="A0A0A2VG47"/>
<dbReference type="RefSeq" id="WP_036780333.1">
    <property type="nucleotide sequence ID" value="NZ_AVBG01000002.1"/>
</dbReference>
<evidence type="ECO:0000259" key="7">
    <source>
        <dbReference type="PROSITE" id="PS51198"/>
    </source>
</evidence>
<dbReference type="InterPro" id="IPR048228">
    <property type="entry name" value="HelD_bacillota"/>
</dbReference>
<dbReference type="Proteomes" id="UP000030153">
    <property type="component" value="Unassembled WGS sequence"/>
</dbReference>
<comment type="caution">
    <text evidence="8">The sequence shown here is derived from an EMBL/GenBank/DDBJ whole genome shotgun (WGS) entry which is preliminary data.</text>
</comment>
<dbReference type="GO" id="GO:0000725">
    <property type="term" value="P:recombinational repair"/>
    <property type="evidence" value="ECO:0007669"/>
    <property type="project" value="TreeGrafter"/>
</dbReference>
<evidence type="ECO:0000256" key="4">
    <source>
        <dbReference type="ARBA" id="ARBA00022840"/>
    </source>
</evidence>
<dbReference type="InterPro" id="IPR000212">
    <property type="entry name" value="DNA_helicase_UvrD/REP"/>
</dbReference>
<dbReference type="Gene3D" id="3.40.50.300">
    <property type="entry name" value="P-loop containing nucleotide triphosphate hydrolases"/>
    <property type="match status" value="2"/>
</dbReference>
<feature type="coiled-coil region" evidence="6">
    <location>
        <begin position="4"/>
        <end position="38"/>
    </location>
</feature>
<keyword evidence="4 5" id="KW-0067">ATP-binding</keyword>
<accession>A0A0A2VG47</accession>
<dbReference type="EMBL" id="AVBG01000002">
    <property type="protein sequence ID" value="KGP92605.1"/>
    <property type="molecule type" value="Genomic_DNA"/>
</dbReference>
<dbReference type="GO" id="GO:0003677">
    <property type="term" value="F:DNA binding"/>
    <property type="evidence" value="ECO:0007669"/>
    <property type="project" value="InterPro"/>
</dbReference>
<dbReference type="InterPro" id="IPR027785">
    <property type="entry name" value="UvrD-like_helicase_C"/>
</dbReference>
<dbReference type="eggNOG" id="COG3973">
    <property type="taxonomic scope" value="Bacteria"/>
</dbReference>
<keyword evidence="2 5" id="KW-0378">Hydrolase</keyword>
<feature type="binding site" evidence="5">
    <location>
        <begin position="232"/>
        <end position="239"/>
    </location>
    <ligand>
        <name>ATP</name>
        <dbReference type="ChEBI" id="CHEBI:30616"/>
    </ligand>
</feature>
<dbReference type="InterPro" id="IPR014016">
    <property type="entry name" value="UvrD-like_ATP-bd"/>
</dbReference>
<dbReference type="PANTHER" id="PTHR11070:SF17">
    <property type="entry name" value="DNA HELICASE IV"/>
    <property type="match status" value="1"/>
</dbReference>
<dbReference type="GO" id="GO:0016787">
    <property type="term" value="F:hydrolase activity"/>
    <property type="evidence" value="ECO:0007669"/>
    <property type="project" value="UniProtKB-UniRule"/>
</dbReference>